<evidence type="ECO:0000313" key="3">
    <source>
        <dbReference type="Proteomes" id="UP000237105"/>
    </source>
</evidence>
<sequence>MIDYTKPLMDFLASLPIMADKIVLIAMEQTTTKAASNLRLASPTTGGPPAQLRDAHAINPEPPEPREILISGDDFGRFKSRSWAR</sequence>
<organism evidence="2 3">
    <name type="scientific">Parasponia andersonii</name>
    <name type="common">Sponia andersonii</name>
    <dbReference type="NCBI Taxonomy" id="3476"/>
    <lineage>
        <taxon>Eukaryota</taxon>
        <taxon>Viridiplantae</taxon>
        <taxon>Streptophyta</taxon>
        <taxon>Embryophyta</taxon>
        <taxon>Tracheophyta</taxon>
        <taxon>Spermatophyta</taxon>
        <taxon>Magnoliopsida</taxon>
        <taxon>eudicotyledons</taxon>
        <taxon>Gunneridae</taxon>
        <taxon>Pentapetalae</taxon>
        <taxon>rosids</taxon>
        <taxon>fabids</taxon>
        <taxon>Rosales</taxon>
        <taxon>Cannabaceae</taxon>
        <taxon>Parasponia</taxon>
    </lineage>
</organism>
<evidence type="ECO:0000256" key="1">
    <source>
        <dbReference type="SAM" id="MobiDB-lite"/>
    </source>
</evidence>
<reference evidence="3" key="1">
    <citation type="submission" date="2016-06" db="EMBL/GenBank/DDBJ databases">
        <title>Parallel loss of symbiosis genes in relatives of nitrogen-fixing non-legume Parasponia.</title>
        <authorList>
            <person name="Van Velzen R."/>
            <person name="Holmer R."/>
            <person name="Bu F."/>
            <person name="Rutten L."/>
            <person name="Van Zeijl A."/>
            <person name="Liu W."/>
            <person name="Santuari L."/>
            <person name="Cao Q."/>
            <person name="Sharma T."/>
            <person name="Shen D."/>
            <person name="Roswanjaya Y."/>
            <person name="Wardhani T."/>
            <person name="Kalhor M.S."/>
            <person name="Jansen J."/>
            <person name="Van den Hoogen J."/>
            <person name="Gungor B."/>
            <person name="Hartog M."/>
            <person name="Hontelez J."/>
            <person name="Verver J."/>
            <person name="Yang W.-C."/>
            <person name="Schijlen E."/>
            <person name="Repin R."/>
            <person name="Schilthuizen M."/>
            <person name="Schranz E."/>
            <person name="Heidstra R."/>
            <person name="Miyata K."/>
            <person name="Fedorova E."/>
            <person name="Kohlen W."/>
            <person name="Bisseling T."/>
            <person name="Smit S."/>
            <person name="Geurts R."/>
        </authorList>
    </citation>
    <scope>NUCLEOTIDE SEQUENCE [LARGE SCALE GENOMIC DNA]</scope>
    <source>
        <strain evidence="3">cv. WU1-14</strain>
    </source>
</reference>
<dbReference type="EMBL" id="JXTB01000199">
    <property type="protein sequence ID" value="PON54025.1"/>
    <property type="molecule type" value="Genomic_DNA"/>
</dbReference>
<protein>
    <submittedName>
        <fullName evidence="2">Uncharacterized protein</fullName>
    </submittedName>
</protein>
<gene>
    <name evidence="2" type="ORF">PanWU01x14_197550</name>
</gene>
<comment type="caution">
    <text evidence="2">The sequence shown here is derived from an EMBL/GenBank/DDBJ whole genome shotgun (WGS) entry which is preliminary data.</text>
</comment>
<name>A0A2P5BZ52_PARAD</name>
<proteinExistence type="predicted"/>
<feature type="region of interest" description="Disordered" evidence="1">
    <location>
        <begin position="35"/>
        <end position="73"/>
    </location>
</feature>
<accession>A0A2P5BZ52</accession>
<evidence type="ECO:0000313" key="2">
    <source>
        <dbReference type="EMBL" id="PON54025.1"/>
    </source>
</evidence>
<dbReference type="Proteomes" id="UP000237105">
    <property type="component" value="Unassembled WGS sequence"/>
</dbReference>
<dbReference type="AlphaFoldDB" id="A0A2P5BZ52"/>
<keyword evidence="3" id="KW-1185">Reference proteome</keyword>